<dbReference type="Pfam" id="PF17676">
    <property type="entry name" value="Peptidase_S66C"/>
    <property type="match status" value="1"/>
</dbReference>
<dbReference type="SUPFAM" id="SSF141986">
    <property type="entry name" value="LD-carboxypeptidase A C-terminal domain-like"/>
    <property type="match status" value="1"/>
</dbReference>
<evidence type="ECO:0000256" key="6">
    <source>
        <dbReference type="PIRSR" id="PIRSR028757-1"/>
    </source>
</evidence>
<evidence type="ECO:0000256" key="3">
    <source>
        <dbReference type="ARBA" id="ARBA00022670"/>
    </source>
</evidence>
<dbReference type="InterPro" id="IPR027461">
    <property type="entry name" value="Carboxypeptidase_A_C_sf"/>
</dbReference>
<dbReference type="InterPro" id="IPR040921">
    <property type="entry name" value="Peptidase_S66C"/>
</dbReference>
<dbReference type="Gene3D" id="3.40.50.10740">
    <property type="entry name" value="Class I glutamine amidotransferase-like"/>
    <property type="match status" value="1"/>
</dbReference>
<evidence type="ECO:0000256" key="1">
    <source>
        <dbReference type="ARBA" id="ARBA00010233"/>
    </source>
</evidence>
<dbReference type="PANTHER" id="PTHR30237:SF2">
    <property type="entry name" value="MUREIN TETRAPEPTIDE CARBOXYPEPTIDASE"/>
    <property type="match status" value="1"/>
</dbReference>
<evidence type="ECO:0000256" key="4">
    <source>
        <dbReference type="ARBA" id="ARBA00022801"/>
    </source>
</evidence>
<dbReference type="PANTHER" id="PTHR30237">
    <property type="entry name" value="MURAMOYLTETRAPEPTIDE CARBOXYPEPTIDASE"/>
    <property type="match status" value="1"/>
</dbReference>
<keyword evidence="2" id="KW-0121">Carboxypeptidase</keyword>
<dbReference type="GO" id="GO:0004180">
    <property type="term" value="F:carboxypeptidase activity"/>
    <property type="evidence" value="ECO:0007669"/>
    <property type="project" value="UniProtKB-KW"/>
</dbReference>
<keyword evidence="3" id="KW-0645">Protease</keyword>
<keyword evidence="5" id="KW-0720">Serine protease</keyword>
<organism evidence="9 10">
    <name type="scientific">Candidatus Eisenbergiella merdavium</name>
    <dbReference type="NCBI Taxonomy" id="2838551"/>
    <lineage>
        <taxon>Bacteria</taxon>
        <taxon>Bacillati</taxon>
        <taxon>Bacillota</taxon>
        <taxon>Clostridia</taxon>
        <taxon>Lachnospirales</taxon>
        <taxon>Lachnospiraceae</taxon>
        <taxon>Eisenbergiella</taxon>
    </lineage>
</organism>
<dbReference type="Proteomes" id="UP000823891">
    <property type="component" value="Unassembled WGS sequence"/>
</dbReference>
<accession>A0A9D2NF47</accession>
<dbReference type="Pfam" id="PF02016">
    <property type="entry name" value="Peptidase_S66"/>
    <property type="match status" value="1"/>
</dbReference>
<dbReference type="GO" id="GO:0006508">
    <property type="term" value="P:proteolysis"/>
    <property type="evidence" value="ECO:0007669"/>
    <property type="project" value="UniProtKB-KW"/>
</dbReference>
<feature type="domain" description="LD-carboxypeptidase C-terminal" evidence="8">
    <location>
        <begin position="201"/>
        <end position="314"/>
    </location>
</feature>
<feature type="active site" description="Charge relay system" evidence="6">
    <location>
        <position position="301"/>
    </location>
</feature>
<evidence type="ECO:0000259" key="8">
    <source>
        <dbReference type="Pfam" id="PF17676"/>
    </source>
</evidence>
<sequence length="336" mass="36647">MKKEREASNIYQIEKGSRVGIICCSDGRRMEGFGLDSAAESDPELFALLQKLEAMGLRPTLSPCIYAGEGGTAGSGRQRAEALMDFYRDDSIRAIFDISGGNAANEVLPFLDFSVIAATDKLFWGYSDLTVILNAIHARTGKCSVLWQVRNLLYENGKEQEQALRAALFGERERNGKGEGPKKQEPLFSFPVRFLQKERMEGIVAGGNLRCLLKLAGTPFWPDLRGRILLLEALGGGEALIASGLSQLYQMGVFSQISGLLLGTFTELERKAPDERMRLAALIREYAGQELPIAETPRVGHGADSAAVLIGGRLLLEDSLTSSGSFPSPRQSQNDI</sequence>
<dbReference type="EMBL" id="DWWS01000041">
    <property type="protein sequence ID" value="HJC24337.1"/>
    <property type="molecule type" value="Genomic_DNA"/>
</dbReference>
<reference evidence="9" key="2">
    <citation type="submission" date="2021-04" db="EMBL/GenBank/DDBJ databases">
        <authorList>
            <person name="Gilroy R."/>
        </authorList>
    </citation>
    <scope>NUCLEOTIDE SEQUENCE</scope>
    <source>
        <strain evidence="9">USAMLcec2-132</strain>
    </source>
</reference>
<keyword evidence="4" id="KW-0378">Hydrolase</keyword>
<dbReference type="Gene3D" id="3.50.30.60">
    <property type="entry name" value="LD-carboxypeptidase A C-terminal domain-like"/>
    <property type="match status" value="1"/>
</dbReference>
<dbReference type="PIRSF" id="PIRSF028757">
    <property type="entry name" value="LD-carboxypeptidase"/>
    <property type="match status" value="1"/>
</dbReference>
<dbReference type="InterPro" id="IPR027478">
    <property type="entry name" value="LdcA_N"/>
</dbReference>
<dbReference type="InterPro" id="IPR003507">
    <property type="entry name" value="S66_fam"/>
</dbReference>
<protein>
    <submittedName>
        <fullName evidence="9">LD-carboxypeptidase</fullName>
    </submittedName>
</protein>
<feature type="domain" description="LD-carboxypeptidase N-terminal" evidence="7">
    <location>
        <begin position="41"/>
        <end position="144"/>
    </location>
</feature>
<evidence type="ECO:0000256" key="2">
    <source>
        <dbReference type="ARBA" id="ARBA00022645"/>
    </source>
</evidence>
<evidence type="ECO:0000256" key="5">
    <source>
        <dbReference type="ARBA" id="ARBA00022825"/>
    </source>
</evidence>
<evidence type="ECO:0000259" key="7">
    <source>
        <dbReference type="Pfam" id="PF02016"/>
    </source>
</evidence>
<comment type="similarity">
    <text evidence="1">Belongs to the peptidase S66 family.</text>
</comment>
<dbReference type="SUPFAM" id="SSF52317">
    <property type="entry name" value="Class I glutamine amidotransferase-like"/>
    <property type="match status" value="1"/>
</dbReference>
<dbReference type="InterPro" id="IPR029062">
    <property type="entry name" value="Class_I_gatase-like"/>
</dbReference>
<dbReference type="AlphaFoldDB" id="A0A9D2NF47"/>
<name>A0A9D2NF47_9FIRM</name>
<feature type="active site" description="Charge relay system" evidence="6">
    <location>
        <position position="232"/>
    </location>
</feature>
<gene>
    <name evidence="9" type="ORF">H9761_11615</name>
</gene>
<proteinExistence type="inferred from homology"/>
<feature type="active site" description="Nucleophile" evidence="6">
    <location>
        <position position="127"/>
    </location>
</feature>
<dbReference type="GO" id="GO:0008236">
    <property type="term" value="F:serine-type peptidase activity"/>
    <property type="evidence" value="ECO:0007669"/>
    <property type="project" value="UniProtKB-KW"/>
</dbReference>
<dbReference type="InterPro" id="IPR040449">
    <property type="entry name" value="Peptidase_S66_N"/>
</dbReference>
<comment type="caution">
    <text evidence="9">The sequence shown here is derived from an EMBL/GenBank/DDBJ whole genome shotgun (WGS) entry which is preliminary data.</text>
</comment>
<evidence type="ECO:0000313" key="9">
    <source>
        <dbReference type="EMBL" id="HJC24337.1"/>
    </source>
</evidence>
<evidence type="ECO:0000313" key="10">
    <source>
        <dbReference type="Proteomes" id="UP000823891"/>
    </source>
</evidence>
<reference evidence="9" key="1">
    <citation type="journal article" date="2021" name="PeerJ">
        <title>Extensive microbial diversity within the chicken gut microbiome revealed by metagenomics and culture.</title>
        <authorList>
            <person name="Gilroy R."/>
            <person name="Ravi A."/>
            <person name="Getino M."/>
            <person name="Pursley I."/>
            <person name="Horton D.L."/>
            <person name="Alikhan N.F."/>
            <person name="Baker D."/>
            <person name="Gharbi K."/>
            <person name="Hall N."/>
            <person name="Watson M."/>
            <person name="Adriaenssens E.M."/>
            <person name="Foster-Nyarko E."/>
            <person name="Jarju S."/>
            <person name="Secka A."/>
            <person name="Antonio M."/>
            <person name="Oren A."/>
            <person name="Chaudhuri R.R."/>
            <person name="La Ragione R."/>
            <person name="Hildebrand F."/>
            <person name="Pallen M.J."/>
        </authorList>
    </citation>
    <scope>NUCLEOTIDE SEQUENCE</scope>
    <source>
        <strain evidence="9">USAMLcec2-132</strain>
    </source>
</reference>